<evidence type="ECO:0000256" key="1">
    <source>
        <dbReference type="SAM" id="MobiDB-lite"/>
    </source>
</evidence>
<evidence type="ECO:0000313" key="5">
    <source>
        <dbReference type="Proteomes" id="UP000436088"/>
    </source>
</evidence>
<gene>
    <name evidence="4" type="ORF">F3Y22_tig00113725pilonHSYRG01912</name>
</gene>
<dbReference type="Pfam" id="PF13456">
    <property type="entry name" value="RVT_3"/>
    <property type="match status" value="1"/>
</dbReference>
<comment type="caution">
    <text evidence="4">The sequence shown here is derived from an EMBL/GenBank/DDBJ whole genome shotgun (WGS) entry which is preliminary data.</text>
</comment>
<dbReference type="Proteomes" id="UP000436088">
    <property type="component" value="Unassembled WGS sequence"/>
</dbReference>
<proteinExistence type="predicted"/>
<dbReference type="InterPro" id="IPR002156">
    <property type="entry name" value="RNaseH_domain"/>
</dbReference>
<dbReference type="CDD" id="cd06222">
    <property type="entry name" value="RNase_H_like"/>
    <property type="match status" value="1"/>
</dbReference>
<sequence>MVEFQTLFVQNIPPRYHWSGLRQLFVKEAWYRAKSLSGNLNSPLNSNIVKRAPKDISSAEEDSETHISRRRGLGDVKTKFLGGRDFLIEIVDDELYRASERVTWIKLIGVPLHCWNHNTFKRIAEQWGEFLALGENALQELGCEEMTILIATSRKDLIDEVVDLEVGRDVFKVRIVEQSTNRSESSCRKQEAKANLATVDSSSSTGRSTDSSEEKNSVRWQEEDDSHLVCIGNITKGDFLSGMDEEERNIGEEAILGQRVNALSFREIQKQCALVEVHEGEVAQDDIMILIQAVGAKDGRNDILKDLSIWEGSLGSKAVEDTDFMGLTNSSPKNDPMMILKESPNPLSSSCNQRGGAQMRILSWYTRGGGIFQDSTCRQWMKFLSFCYKFRWSESIALAWFVSFVAALWSLWLARNDLVFRSKGVFSALDENFWWDWPGESSSSIAHQCPKSAWQPPASGQLKFNVDGSAMDKTPCCGGVFRTLDGYVVAMSFGPGTKVNSDYAELLAIKIALDVYIDSCWCCKAALIVESDSKVVLNWIQNAYSRPWRLGVIFQEIDVNTLKISEIRFVFSPRTTNNMEDYLAKMGSTRKFLFKASW</sequence>
<keyword evidence="2" id="KW-0472">Membrane</keyword>
<dbReference type="Gene3D" id="3.30.420.10">
    <property type="entry name" value="Ribonuclease H-like superfamily/Ribonuclease H"/>
    <property type="match status" value="1"/>
</dbReference>
<keyword evidence="2" id="KW-0812">Transmembrane</keyword>
<feature type="compositionally biased region" description="Basic and acidic residues" evidence="1">
    <location>
        <begin position="210"/>
        <end position="221"/>
    </location>
</feature>
<dbReference type="GO" id="GO:0003676">
    <property type="term" value="F:nucleic acid binding"/>
    <property type="evidence" value="ECO:0007669"/>
    <property type="project" value="InterPro"/>
</dbReference>
<feature type="domain" description="RNase H type-1" evidence="3">
    <location>
        <begin position="465"/>
        <end position="586"/>
    </location>
</feature>
<keyword evidence="2" id="KW-1133">Transmembrane helix</keyword>
<dbReference type="InterPro" id="IPR036397">
    <property type="entry name" value="RNaseH_sf"/>
</dbReference>
<evidence type="ECO:0000256" key="2">
    <source>
        <dbReference type="SAM" id="Phobius"/>
    </source>
</evidence>
<accession>A0A6A2WPJ4</accession>
<reference evidence="4" key="1">
    <citation type="submission" date="2019-09" db="EMBL/GenBank/DDBJ databases">
        <title>Draft genome information of white flower Hibiscus syriacus.</title>
        <authorList>
            <person name="Kim Y.-M."/>
        </authorList>
    </citation>
    <scope>NUCLEOTIDE SEQUENCE [LARGE SCALE GENOMIC DNA]</scope>
    <source>
        <strain evidence="4">YM2019G1</strain>
    </source>
</reference>
<evidence type="ECO:0000313" key="4">
    <source>
        <dbReference type="EMBL" id="KAE8661701.1"/>
    </source>
</evidence>
<dbReference type="GO" id="GO:0004523">
    <property type="term" value="F:RNA-DNA hybrid ribonuclease activity"/>
    <property type="evidence" value="ECO:0007669"/>
    <property type="project" value="InterPro"/>
</dbReference>
<feature type="region of interest" description="Disordered" evidence="1">
    <location>
        <begin position="184"/>
        <end position="221"/>
    </location>
</feature>
<dbReference type="PANTHER" id="PTHR47074">
    <property type="entry name" value="BNAC02G40300D PROTEIN"/>
    <property type="match status" value="1"/>
</dbReference>
<evidence type="ECO:0000259" key="3">
    <source>
        <dbReference type="Pfam" id="PF13456"/>
    </source>
</evidence>
<name>A0A6A2WPJ4_HIBSY</name>
<dbReference type="InterPro" id="IPR012337">
    <property type="entry name" value="RNaseH-like_sf"/>
</dbReference>
<dbReference type="InterPro" id="IPR052929">
    <property type="entry name" value="RNase_H-like_EbsB-rel"/>
</dbReference>
<dbReference type="InterPro" id="IPR044730">
    <property type="entry name" value="RNase_H-like_dom_plant"/>
</dbReference>
<dbReference type="AlphaFoldDB" id="A0A6A2WPJ4"/>
<dbReference type="EMBL" id="VEPZ02001720">
    <property type="protein sequence ID" value="KAE8661701.1"/>
    <property type="molecule type" value="Genomic_DNA"/>
</dbReference>
<feature type="transmembrane region" description="Helical" evidence="2">
    <location>
        <begin position="396"/>
        <end position="414"/>
    </location>
</feature>
<keyword evidence="5" id="KW-1185">Reference proteome</keyword>
<dbReference type="SUPFAM" id="SSF53098">
    <property type="entry name" value="Ribonuclease H-like"/>
    <property type="match status" value="1"/>
</dbReference>
<protein>
    <recommendedName>
        <fullName evidence="3">RNase H type-1 domain-containing protein</fullName>
    </recommendedName>
</protein>
<feature type="compositionally biased region" description="Low complexity" evidence="1">
    <location>
        <begin position="200"/>
        <end position="209"/>
    </location>
</feature>
<dbReference type="PANTHER" id="PTHR47074:SF73">
    <property type="entry name" value="OS04G0448401 PROTEIN"/>
    <property type="match status" value="1"/>
</dbReference>
<organism evidence="4 5">
    <name type="scientific">Hibiscus syriacus</name>
    <name type="common">Rose of Sharon</name>
    <dbReference type="NCBI Taxonomy" id="106335"/>
    <lineage>
        <taxon>Eukaryota</taxon>
        <taxon>Viridiplantae</taxon>
        <taxon>Streptophyta</taxon>
        <taxon>Embryophyta</taxon>
        <taxon>Tracheophyta</taxon>
        <taxon>Spermatophyta</taxon>
        <taxon>Magnoliopsida</taxon>
        <taxon>eudicotyledons</taxon>
        <taxon>Gunneridae</taxon>
        <taxon>Pentapetalae</taxon>
        <taxon>rosids</taxon>
        <taxon>malvids</taxon>
        <taxon>Malvales</taxon>
        <taxon>Malvaceae</taxon>
        <taxon>Malvoideae</taxon>
        <taxon>Hibiscus</taxon>
    </lineage>
</organism>